<evidence type="ECO:0000256" key="5">
    <source>
        <dbReference type="ARBA" id="ARBA00023163"/>
    </source>
</evidence>
<dbReference type="GO" id="GO:0006351">
    <property type="term" value="P:DNA-templated transcription"/>
    <property type="evidence" value="ECO:0007669"/>
    <property type="project" value="InterPro"/>
</dbReference>
<dbReference type="AlphaFoldDB" id="A0A0F8A2Y2"/>
<dbReference type="InterPro" id="IPR051430">
    <property type="entry name" value="Fungal_TF_Env_Response"/>
</dbReference>
<evidence type="ECO:0000256" key="7">
    <source>
        <dbReference type="SAM" id="MobiDB-lite"/>
    </source>
</evidence>
<dbReference type="PANTHER" id="PTHR31944:SF131">
    <property type="entry name" value="HEME-RESPONSIVE ZINC FINGER TRANSCRIPTION FACTOR HAP1"/>
    <property type="match status" value="1"/>
</dbReference>
<organism evidence="9 10">
    <name type="scientific">Hirsutella minnesotensis 3608</name>
    <dbReference type="NCBI Taxonomy" id="1043627"/>
    <lineage>
        <taxon>Eukaryota</taxon>
        <taxon>Fungi</taxon>
        <taxon>Dikarya</taxon>
        <taxon>Ascomycota</taxon>
        <taxon>Pezizomycotina</taxon>
        <taxon>Sordariomycetes</taxon>
        <taxon>Hypocreomycetidae</taxon>
        <taxon>Hypocreales</taxon>
        <taxon>Ophiocordycipitaceae</taxon>
        <taxon>Hirsutella</taxon>
    </lineage>
</organism>
<gene>
    <name evidence="9" type="ORF">HIM_09739</name>
</gene>
<evidence type="ECO:0000256" key="2">
    <source>
        <dbReference type="ARBA" id="ARBA00022833"/>
    </source>
</evidence>
<keyword evidence="2" id="KW-0862">Zinc</keyword>
<keyword evidence="3" id="KW-0805">Transcription regulation</keyword>
<keyword evidence="4" id="KW-0238">DNA-binding</keyword>
<dbReference type="PROSITE" id="PS50048">
    <property type="entry name" value="ZN2_CY6_FUNGAL_2"/>
    <property type="match status" value="1"/>
</dbReference>
<evidence type="ECO:0000256" key="4">
    <source>
        <dbReference type="ARBA" id="ARBA00023125"/>
    </source>
</evidence>
<protein>
    <recommendedName>
        <fullName evidence="8">Zn(2)-C6 fungal-type domain-containing protein</fullName>
    </recommendedName>
</protein>
<dbReference type="Pfam" id="PF00172">
    <property type="entry name" value="Zn_clus"/>
    <property type="match status" value="1"/>
</dbReference>
<keyword evidence="5" id="KW-0804">Transcription</keyword>
<dbReference type="Gene3D" id="4.10.240.10">
    <property type="entry name" value="Zn(2)-C6 fungal-type DNA-binding domain"/>
    <property type="match status" value="1"/>
</dbReference>
<accession>A0A0F8A2Y2</accession>
<evidence type="ECO:0000256" key="1">
    <source>
        <dbReference type="ARBA" id="ARBA00022723"/>
    </source>
</evidence>
<evidence type="ECO:0000313" key="9">
    <source>
        <dbReference type="EMBL" id="KJZ70874.1"/>
    </source>
</evidence>
<dbReference type="SMART" id="SM00906">
    <property type="entry name" value="Fungal_trans"/>
    <property type="match status" value="1"/>
</dbReference>
<dbReference type="InterPro" id="IPR001138">
    <property type="entry name" value="Zn2Cys6_DnaBD"/>
</dbReference>
<evidence type="ECO:0000256" key="3">
    <source>
        <dbReference type="ARBA" id="ARBA00023015"/>
    </source>
</evidence>
<dbReference type="GO" id="GO:0008270">
    <property type="term" value="F:zinc ion binding"/>
    <property type="evidence" value="ECO:0007669"/>
    <property type="project" value="InterPro"/>
</dbReference>
<evidence type="ECO:0000256" key="6">
    <source>
        <dbReference type="ARBA" id="ARBA00023242"/>
    </source>
</evidence>
<dbReference type="InterPro" id="IPR007219">
    <property type="entry name" value="XnlR_reg_dom"/>
</dbReference>
<sequence length="765" mass="85435">MVRSGVNTTQPDGRRSRPIISCSLCRRRKIRCNRESPCNNCIRSNNQDCSYDNPKGLTVAVNSPVRHTQRGNSQLAPKPPEDAYKAGEAEKSGVGSADRQYLSPAEGTAGSLNTSKQTEDSGPESQRLKRRIKELEEQLADVTKKSKTSPEPKPVCNIETVSSWLSGTFHVHHDESNRSVARGISHKTRFFGQSHWGVNAVLLIRDLFESLDQHLTSTSTACSSMEKCKILARVIKAHRAPEWPCPATSPLPPKELCDALVDSYLKNTESIFRIIHVPSFRKSYDTAWVPGNTPEVAWLVQLKLVLALGAVCYDDKFSLRTMAVRWVYEGQTWIAEPKFKSRLDLQLLQTNLLLALAQERVGVGGDAMWITIGTILRKAICIGLHRDPSKLPRRSALEAEICRRLWNTIIELTLLSSLAQGMPPLISMDDFDTESPGNFNDDELETEQPVARSTDHFTQVSAVIALRESFPQRLAVVKLLSSLDSSSQYEETLQIDAELRASLQSLRQRLKALRISRQTPMPEEFQLADFMMHRYLLSLHNPWFCAAMKGRPFAFSRNVIVEASLKLWRLAVPVLSPNSADSTAPTNDTSLPRLATLSSGLFPTTAIQSALLIALDLRAQLQDSVSLGPIYLRPDLVSVLHDSVEWCRRCIEAGTTNVKGYMLMSLLTTKIEGLRRGSGHSENTELLVKAVENVAETSLLILKNLEAAQRLDMGPLHNLTQTASILPEEVTKDWSLKIHAFDSRTPESFDWIFNDDMMPGQPFVF</sequence>
<dbReference type="GO" id="GO:0000978">
    <property type="term" value="F:RNA polymerase II cis-regulatory region sequence-specific DNA binding"/>
    <property type="evidence" value="ECO:0007669"/>
    <property type="project" value="TreeGrafter"/>
</dbReference>
<dbReference type="GO" id="GO:0005634">
    <property type="term" value="C:nucleus"/>
    <property type="evidence" value="ECO:0007669"/>
    <property type="project" value="TreeGrafter"/>
</dbReference>
<dbReference type="SUPFAM" id="SSF57701">
    <property type="entry name" value="Zn2/Cys6 DNA-binding domain"/>
    <property type="match status" value="1"/>
</dbReference>
<dbReference type="CDD" id="cd00067">
    <property type="entry name" value="GAL4"/>
    <property type="match status" value="1"/>
</dbReference>
<proteinExistence type="predicted"/>
<name>A0A0F8A2Y2_9HYPO</name>
<feature type="region of interest" description="Disordered" evidence="7">
    <location>
        <begin position="65"/>
        <end position="127"/>
    </location>
</feature>
<feature type="compositionally biased region" description="Basic and acidic residues" evidence="7">
    <location>
        <begin position="79"/>
        <end position="91"/>
    </location>
</feature>
<dbReference type="PANTHER" id="PTHR31944">
    <property type="entry name" value="HEME-RESPONSIVE ZINC FINGER TRANSCRIPTION FACTOR HAP1"/>
    <property type="match status" value="1"/>
</dbReference>
<dbReference type="OrthoDB" id="4337792at2759"/>
<dbReference type="InterPro" id="IPR036864">
    <property type="entry name" value="Zn2-C6_fun-type_DNA-bd_sf"/>
</dbReference>
<dbReference type="SMART" id="SM00066">
    <property type="entry name" value="GAL4"/>
    <property type="match status" value="1"/>
</dbReference>
<dbReference type="CDD" id="cd12148">
    <property type="entry name" value="fungal_TF_MHR"/>
    <property type="match status" value="1"/>
</dbReference>
<dbReference type="PROSITE" id="PS00463">
    <property type="entry name" value="ZN2_CY6_FUNGAL_1"/>
    <property type="match status" value="1"/>
</dbReference>
<keyword evidence="1" id="KW-0479">Metal-binding</keyword>
<dbReference type="EMBL" id="KQ030602">
    <property type="protein sequence ID" value="KJZ70874.1"/>
    <property type="molecule type" value="Genomic_DNA"/>
</dbReference>
<dbReference type="GO" id="GO:0001228">
    <property type="term" value="F:DNA-binding transcription activator activity, RNA polymerase II-specific"/>
    <property type="evidence" value="ECO:0007669"/>
    <property type="project" value="TreeGrafter"/>
</dbReference>
<evidence type="ECO:0000259" key="8">
    <source>
        <dbReference type="PROSITE" id="PS50048"/>
    </source>
</evidence>
<feature type="domain" description="Zn(2)-C6 fungal-type" evidence="8">
    <location>
        <begin position="21"/>
        <end position="51"/>
    </location>
</feature>
<dbReference type="Proteomes" id="UP000054481">
    <property type="component" value="Unassembled WGS sequence"/>
</dbReference>
<dbReference type="Pfam" id="PF04082">
    <property type="entry name" value="Fungal_trans"/>
    <property type="match status" value="1"/>
</dbReference>
<reference evidence="9 10" key="1">
    <citation type="journal article" date="2014" name="Genome Biol. Evol.">
        <title>Comparative genomics and transcriptomics analyses reveal divergent lifestyle features of nematode endoparasitic fungus Hirsutella minnesotensis.</title>
        <authorList>
            <person name="Lai Y."/>
            <person name="Liu K."/>
            <person name="Zhang X."/>
            <person name="Zhang X."/>
            <person name="Li K."/>
            <person name="Wang N."/>
            <person name="Shu C."/>
            <person name="Wu Y."/>
            <person name="Wang C."/>
            <person name="Bushley K.E."/>
            <person name="Xiang M."/>
            <person name="Liu X."/>
        </authorList>
    </citation>
    <scope>NUCLEOTIDE SEQUENCE [LARGE SCALE GENOMIC DNA]</scope>
    <source>
        <strain evidence="9 10">3608</strain>
    </source>
</reference>
<keyword evidence="6" id="KW-0539">Nucleus</keyword>
<keyword evidence="10" id="KW-1185">Reference proteome</keyword>
<evidence type="ECO:0000313" key="10">
    <source>
        <dbReference type="Proteomes" id="UP000054481"/>
    </source>
</evidence>